<dbReference type="Gene3D" id="1.20.1070.10">
    <property type="entry name" value="Rhodopsin 7-helix transmembrane proteins"/>
    <property type="match status" value="1"/>
</dbReference>
<feature type="transmembrane region" description="Helical" evidence="11">
    <location>
        <begin position="59"/>
        <end position="85"/>
    </location>
</feature>
<gene>
    <name evidence="14" type="primary">LOC129339798</name>
</gene>
<evidence type="ECO:0000256" key="8">
    <source>
        <dbReference type="ARBA" id="ARBA00023136"/>
    </source>
</evidence>
<keyword evidence="13" id="KW-1185">Reference proteome</keyword>
<dbReference type="GeneID" id="129339798"/>
<dbReference type="GO" id="GO:0004930">
    <property type="term" value="F:G protein-coupled receptor activity"/>
    <property type="evidence" value="ECO:0007669"/>
    <property type="project" value="UniProtKB-KW"/>
</dbReference>
<feature type="transmembrane region" description="Helical" evidence="11">
    <location>
        <begin position="139"/>
        <end position="157"/>
    </location>
</feature>
<keyword evidence="9" id="KW-0675">Receptor</keyword>
<organism evidence="13 14">
    <name type="scientific">Eublepharis macularius</name>
    <name type="common">Leopard gecko</name>
    <name type="synonym">Cyrtodactylus macularius</name>
    <dbReference type="NCBI Taxonomy" id="481883"/>
    <lineage>
        <taxon>Eukaryota</taxon>
        <taxon>Metazoa</taxon>
        <taxon>Chordata</taxon>
        <taxon>Craniata</taxon>
        <taxon>Vertebrata</taxon>
        <taxon>Euteleostomi</taxon>
        <taxon>Lepidosauria</taxon>
        <taxon>Squamata</taxon>
        <taxon>Bifurcata</taxon>
        <taxon>Gekkota</taxon>
        <taxon>Eublepharidae</taxon>
        <taxon>Eublepharinae</taxon>
        <taxon>Eublepharis</taxon>
    </lineage>
</organism>
<keyword evidence="10" id="KW-0807">Transducer</keyword>
<sequence>MEFENQTELYYIIVGFPYPLELRFPLFFFFFLIYLLTVLGNLLILLAVGFEPRLHRPMYWFLCHLSFLDMTVSSVVVPKVIAGFISGGRVITFGGCIAQLFFFHFLGCTECFLYTVMAYDRFLAICKPLHYGTLMNRKVCLCLSFGTWFGGSLHSMIQTSLTFHLPYGCGNQVGYIFCDIPAVLKLACADTSLNEMTTFVDIGFLAITCFCLILTSYVYIISAILRIRSAEGRRRAFSTCAAHITVVVTYYVPLVFIYLRPDSRDPLDGVVAVFYTTVTPLLNPVIYTLRNKEMKSALKKLVGRQSRRRRKEGRRRKVMLRFTCTQELGHFGTSL</sequence>
<dbReference type="PROSITE" id="PS50262">
    <property type="entry name" value="G_PROTEIN_RECEP_F1_2"/>
    <property type="match status" value="1"/>
</dbReference>
<keyword evidence="3" id="KW-0716">Sensory transduction</keyword>
<dbReference type="PRINTS" id="PR00237">
    <property type="entry name" value="GPCRRHODOPSN"/>
</dbReference>
<dbReference type="GO" id="GO:0004984">
    <property type="term" value="F:olfactory receptor activity"/>
    <property type="evidence" value="ECO:0007669"/>
    <property type="project" value="InterPro"/>
</dbReference>
<accession>A0AA97LFK2</accession>
<evidence type="ECO:0000256" key="5">
    <source>
        <dbReference type="ARBA" id="ARBA00022725"/>
    </source>
</evidence>
<dbReference type="SUPFAM" id="SSF81321">
    <property type="entry name" value="Family A G protein-coupled receptor-like"/>
    <property type="match status" value="1"/>
</dbReference>
<dbReference type="Proteomes" id="UP001190640">
    <property type="component" value="Chromosome 12"/>
</dbReference>
<feature type="transmembrane region" description="Helical" evidence="11">
    <location>
        <begin position="202"/>
        <end position="225"/>
    </location>
</feature>
<dbReference type="InterPro" id="IPR000276">
    <property type="entry name" value="GPCR_Rhodpsn"/>
</dbReference>
<evidence type="ECO:0000256" key="11">
    <source>
        <dbReference type="SAM" id="Phobius"/>
    </source>
</evidence>
<keyword evidence="7" id="KW-0297">G-protein coupled receptor</keyword>
<evidence type="ECO:0000313" key="14">
    <source>
        <dbReference type="RefSeq" id="XP_054850352.1"/>
    </source>
</evidence>
<feature type="domain" description="G-protein coupled receptors family 1 profile" evidence="12">
    <location>
        <begin position="40"/>
        <end position="287"/>
    </location>
</feature>
<feature type="transmembrane region" description="Helical" evidence="11">
    <location>
        <begin position="271"/>
        <end position="289"/>
    </location>
</feature>
<feature type="transmembrane region" description="Helical" evidence="11">
    <location>
        <begin position="97"/>
        <end position="119"/>
    </location>
</feature>
<evidence type="ECO:0000256" key="1">
    <source>
        <dbReference type="ARBA" id="ARBA00004651"/>
    </source>
</evidence>
<dbReference type="AlphaFoldDB" id="A0AA97LFK2"/>
<name>A0AA97LFK2_EUBMA</name>
<dbReference type="RefSeq" id="XP_054850352.1">
    <property type="nucleotide sequence ID" value="XM_054994377.1"/>
</dbReference>
<evidence type="ECO:0000256" key="7">
    <source>
        <dbReference type="ARBA" id="ARBA00023040"/>
    </source>
</evidence>
<dbReference type="FunFam" id="1.20.1070.10:FF:000001">
    <property type="entry name" value="Olfactory receptor"/>
    <property type="match status" value="1"/>
</dbReference>
<evidence type="ECO:0000313" key="13">
    <source>
        <dbReference type="Proteomes" id="UP001190640"/>
    </source>
</evidence>
<keyword evidence="8 11" id="KW-0472">Membrane</keyword>
<protein>
    <submittedName>
        <fullName evidence="14">Olfactory receptor 10G6-like</fullName>
    </submittedName>
</protein>
<evidence type="ECO:0000256" key="3">
    <source>
        <dbReference type="ARBA" id="ARBA00022606"/>
    </source>
</evidence>
<feature type="transmembrane region" description="Helical" evidence="11">
    <location>
        <begin position="26"/>
        <end position="47"/>
    </location>
</feature>
<dbReference type="GO" id="GO:0005886">
    <property type="term" value="C:plasma membrane"/>
    <property type="evidence" value="ECO:0007669"/>
    <property type="project" value="UniProtKB-SubCell"/>
</dbReference>
<keyword evidence="6 11" id="KW-1133">Transmembrane helix</keyword>
<dbReference type="PANTHER" id="PTHR26452">
    <property type="entry name" value="OLFACTORY RECEPTOR"/>
    <property type="match status" value="1"/>
</dbReference>
<dbReference type="InterPro" id="IPR000725">
    <property type="entry name" value="Olfact_rcpt"/>
</dbReference>
<keyword evidence="2" id="KW-1003">Cell membrane</keyword>
<keyword evidence="4 11" id="KW-0812">Transmembrane</keyword>
<dbReference type="InterPro" id="IPR017452">
    <property type="entry name" value="GPCR_Rhodpsn_7TM"/>
</dbReference>
<proteinExistence type="predicted"/>
<dbReference type="PRINTS" id="PR00245">
    <property type="entry name" value="OLFACTORYR"/>
</dbReference>
<dbReference type="KEGG" id="emc:129339798"/>
<comment type="subcellular location">
    <subcellularLocation>
        <location evidence="1">Cell membrane</location>
        <topology evidence="1">Multi-pass membrane protein</topology>
    </subcellularLocation>
</comment>
<dbReference type="Pfam" id="PF13853">
    <property type="entry name" value="7tm_4"/>
    <property type="match status" value="1"/>
</dbReference>
<evidence type="ECO:0000256" key="6">
    <source>
        <dbReference type="ARBA" id="ARBA00022989"/>
    </source>
</evidence>
<dbReference type="InterPro" id="IPR050516">
    <property type="entry name" value="Olfactory_GPCR"/>
</dbReference>
<feature type="transmembrane region" description="Helical" evidence="11">
    <location>
        <begin position="237"/>
        <end position="259"/>
    </location>
</feature>
<reference evidence="14" key="1">
    <citation type="submission" date="2025-08" db="UniProtKB">
        <authorList>
            <consortium name="RefSeq"/>
        </authorList>
    </citation>
    <scope>IDENTIFICATION</scope>
    <source>
        <tissue evidence="14">Blood</tissue>
    </source>
</reference>
<evidence type="ECO:0000256" key="9">
    <source>
        <dbReference type="ARBA" id="ARBA00023170"/>
    </source>
</evidence>
<evidence type="ECO:0000259" key="12">
    <source>
        <dbReference type="PROSITE" id="PS50262"/>
    </source>
</evidence>
<evidence type="ECO:0000256" key="10">
    <source>
        <dbReference type="ARBA" id="ARBA00023224"/>
    </source>
</evidence>
<evidence type="ECO:0000256" key="2">
    <source>
        <dbReference type="ARBA" id="ARBA00022475"/>
    </source>
</evidence>
<evidence type="ECO:0000256" key="4">
    <source>
        <dbReference type="ARBA" id="ARBA00022692"/>
    </source>
</evidence>
<keyword evidence="5" id="KW-0552">Olfaction</keyword>